<feature type="domain" description="PepSY" evidence="2">
    <location>
        <begin position="2"/>
        <end position="60"/>
    </location>
</feature>
<proteinExistence type="predicted"/>
<evidence type="ECO:0000259" key="2">
    <source>
        <dbReference type="Pfam" id="PF03413"/>
    </source>
</evidence>
<accession>A0A2S1ET93</accession>
<feature type="compositionally biased region" description="Basic and acidic residues" evidence="1">
    <location>
        <begin position="1"/>
        <end position="15"/>
    </location>
</feature>
<dbReference type="EMBL" id="CP027805">
    <property type="protein sequence ID" value="AWD63019.1"/>
    <property type="molecule type" value="Genomic_DNA"/>
</dbReference>
<dbReference type="Pfam" id="PF03413">
    <property type="entry name" value="PepSY"/>
    <property type="match status" value="1"/>
</dbReference>
<sequence length="63" mass="7100">MISRQEANRLAEKAAKKGQGQSWTLENDHKTPTWEVEAVNGHQSTKVKINAQNKHIISTETDD</sequence>
<dbReference type="InterPro" id="IPR025711">
    <property type="entry name" value="PepSY"/>
</dbReference>
<gene>
    <name evidence="3" type="ORF">LWHH1689_1732</name>
</gene>
<protein>
    <recommendedName>
        <fullName evidence="2">PepSY domain-containing protein</fullName>
    </recommendedName>
</protein>
<evidence type="ECO:0000313" key="4">
    <source>
        <dbReference type="Proteomes" id="UP000244369"/>
    </source>
</evidence>
<dbReference type="Proteomes" id="UP000244369">
    <property type="component" value="Chromosome"/>
</dbReference>
<reference evidence="3 4" key="1">
    <citation type="submission" date="2018-03" db="EMBL/GenBank/DDBJ databases">
        <title>Complete Genome Sequence of the Chinese traditional Highland Barley wine Isolate Lactobacillus reuteri WHH1689.</title>
        <authorList>
            <person name="Chen S."/>
            <person name="Chen L."/>
            <person name="Chen L."/>
            <person name="Li Y."/>
        </authorList>
    </citation>
    <scope>NUCLEOTIDE SEQUENCE [LARGE SCALE GENOMIC DNA]</scope>
    <source>
        <strain evidence="3 4">WHH1689</strain>
    </source>
</reference>
<dbReference type="AlphaFoldDB" id="A0A2S1ET93"/>
<feature type="region of interest" description="Disordered" evidence="1">
    <location>
        <begin position="1"/>
        <end position="32"/>
    </location>
</feature>
<name>A0A2S1ET93_LIMRT</name>
<dbReference type="Gene3D" id="3.10.450.40">
    <property type="match status" value="1"/>
</dbReference>
<evidence type="ECO:0000256" key="1">
    <source>
        <dbReference type="SAM" id="MobiDB-lite"/>
    </source>
</evidence>
<organism evidence="3 4">
    <name type="scientific">Limosilactobacillus reuteri</name>
    <name type="common">Lactobacillus reuteri</name>
    <dbReference type="NCBI Taxonomy" id="1598"/>
    <lineage>
        <taxon>Bacteria</taxon>
        <taxon>Bacillati</taxon>
        <taxon>Bacillota</taxon>
        <taxon>Bacilli</taxon>
        <taxon>Lactobacillales</taxon>
        <taxon>Lactobacillaceae</taxon>
        <taxon>Limosilactobacillus</taxon>
    </lineage>
</organism>
<evidence type="ECO:0000313" key="3">
    <source>
        <dbReference type="EMBL" id="AWD63019.1"/>
    </source>
</evidence>